<accession>Q0W6J7</accession>
<evidence type="ECO:0000256" key="4">
    <source>
        <dbReference type="ARBA" id="ARBA00022723"/>
    </source>
</evidence>
<dbReference type="GO" id="GO:0016151">
    <property type="term" value="F:nickel cation binding"/>
    <property type="evidence" value="ECO:0007669"/>
    <property type="project" value="InterPro"/>
</dbReference>
<evidence type="ECO:0000313" key="8">
    <source>
        <dbReference type="Proteomes" id="UP000000663"/>
    </source>
</evidence>
<reference evidence="7 8" key="1">
    <citation type="journal article" date="2006" name="Science">
        <title>Genome of rice cluster I archaea -- the key methane producers in the rice rhizosphere.</title>
        <authorList>
            <person name="Erkel C."/>
            <person name="Kube M."/>
            <person name="Reinhardt R."/>
            <person name="Liesack W."/>
        </authorList>
    </citation>
    <scope>NUCLEOTIDE SEQUENCE [LARGE SCALE GENOMIC DNA]</scope>
    <source>
        <strain evidence="8">DSM 22066 / NBRC 105507 / MRE50</strain>
    </source>
</reference>
<feature type="binding site" evidence="6">
    <location>
        <position position="395"/>
    </location>
    <ligand>
        <name>Mg(2+)</name>
        <dbReference type="ChEBI" id="CHEBI:18420"/>
    </ligand>
</feature>
<dbReference type="PANTHER" id="PTHR43600:SF2">
    <property type="entry name" value="F420-NON-REDUCING HYDROGENASE VHU SUBUNIT A"/>
    <property type="match status" value="1"/>
</dbReference>
<evidence type="ECO:0000256" key="1">
    <source>
        <dbReference type="ARBA" id="ARBA00001967"/>
    </source>
</evidence>
<keyword evidence="3 6" id="KW-0533">Nickel</keyword>
<keyword evidence="6" id="KW-0460">Magnesium</keyword>
<dbReference type="OrthoDB" id="42371at2157"/>
<dbReference type="RefSeq" id="WP_012036509.1">
    <property type="nucleotide sequence ID" value="NC_009464.1"/>
</dbReference>
<dbReference type="Proteomes" id="UP000000663">
    <property type="component" value="Chromosome"/>
</dbReference>
<dbReference type="EMBL" id="AM114193">
    <property type="protein sequence ID" value="CAJ35996.1"/>
    <property type="molecule type" value="Genomic_DNA"/>
</dbReference>
<gene>
    <name evidence="7" type="primary">mvhA-2</name>
    <name evidence="7" type="ORF">RCIX590</name>
</gene>
<dbReference type="GeneID" id="5144038"/>
<dbReference type="EC" id="1.12.99.-" evidence="7"/>
<evidence type="ECO:0000256" key="3">
    <source>
        <dbReference type="ARBA" id="ARBA00022596"/>
    </source>
</evidence>
<dbReference type="InterPro" id="IPR001501">
    <property type="entry name" value="Ni-dep_hyd_lsu"/>
</dbReference>
<dbReference type="eggNOG" id="arCOG01549">
    <property type="taxonomic scope" value="Archaea"/>
</dbReference>
<keyword evidence="6" id="KW-0408">Iron</keyword>
<dbReference type="PATRIC" id="fig|351160.9.peg.2239"/>
<dbReference type="PANTHER" id="PTHR43600">
    <property type="entry name" value="COENZYME F420 HYDROGENASE, SUBUNIT ALPHA"/>
    <property type="match status" value="1"/>
</dbReference>
<proteinExistence type="inferred from homology"/>
<feature type="binding site" evidence="6">
    <location>
        <position position="444"/>
    </location>
    <ligand>
        <name>Fe cation</name>
        <dbReference type="ChEBI" id="CHEBI:24875"/>
    </ligand>
</feature>
<feature type="binding site" evidence="6">
    <location>
        <position position="447"/>
    </location>
    <ligand>
        <name>Mg(2+)</name>
        <dbReference type="ChEBI" id="CHEBI:18420"/>
    </ligand>
</feature>
<dbReference type="InterPro" id="IPR029014">
    <property type="entry name" value="NiFe-Hase_large"/>
</dbReference>
<dbReference type="STRING" id="351160.RCIX590"/>
<keyword evidence="8" id="KW-1185">Reference proteome</keyword>
<dbReference type="AlphaFoldDB" id="Q0W6J7"/>
<dbReference type="GO" id="GO:0016491">
    <property type="term" value="F:oxidoreductase activity"/>
    <property type="evidence" value="ECO:0007669"/>
    <property type="project" value="UniProtKB-KW"/>
</dbReference>
<feature type="binding site" evidence="6">
    <location>
        <position position="441"/>
    </location>
    <ligand>
        <name>Ni(2+)</name>
        <dbReference type="ChEBI" id="CHEBI:49786"/>
    </ligand>
</feature>
<organism evidence="7 8">
    <name type="scientific">Methanocella arvoryzae (strain DSM 22066 / NBRC 105507 / MRE50)</name>
    <dbReference type="NCBI Taxonomy" id="351160"/>
    <lineage>
        <taxon>Archaea</taxon>
        <taxon>Methanobacteriati</taxon>
        <taxon>Methanobacteriota</taxon>
        <taxon>Stenosarchaea group</taxon>
        <taxon>Methanomicrobia</taxon>
        <taxon>Methanocellales</taxon>
        <taxon>Methanocellaceae</taxon>
        <taxon>Methanocella</taxon>
    </lineage>
</organism>
<feature type="binding site" evidence="6">
    <location>
        <position position="65"/>
    </location>
    <ligand>
        <name>Ni(2+)</name>
        <dbReference type="ChEBI" id="CHEBI:49786"/>
    </ligand>
</feature>
<evidence type="ECO:0000256" key="5">
    <source>
        <dbReference type="ARBA" id="ARBA00023002"/>
    </source>
</evidence>
<dbReference type="Pfam" id="PF00374">
    <property type="entry name" value="NiFeSe_Hases"/>
    <property type="match status" value="2"/>
</dbReference>
<sequence>MVKQIKVSPVTRIEGHAQITIDVDDNNKATDARLNIMEIRGFEKFLQGRAVEEAPRIVTQICGICPVSHHLAAAKAVDECFGVEAPQTANMLRELMQYGQYIHSHSLHFYFLGAPDFVFTPDGNPTQRNVFGIVGANPALATEAVMFRKIGQQIVEATAGRSINPVTYIPGGISKGLTQADVDRLLPMAKQAVTYAQNALALAKPIFNQYIDAIKLLGEAESMHMGLVKNGNLELYDGMLRLQGKDGSIIKEFKPQDYLQYISEYVYPHSYMKAPYWKEMGWENGMYRVSPLSRINVCDQIDTPLANAELQEFRKAFGRPAQMTLLYHYARLIELLYASEKAVELLSNKAITGKELRVPVKARAATGVGVIEAPRGTLIHDYDTDEKGMITKANIIVATAHNNKAINLGLKNTAQKIINSPTPEEGILNRMEMVIRAYDPCFSCATHSVAGKMPLEVTFNYASGEKKVIRR</sequence>
<keyword evidence="5 7" id="KW-0560">Oxidoreductase</keyword>
<comment type="cofactor">
    <cofactor evidence="1 6">
        <name>Ni(2+)</name>
        <dbReference type="ChEBI" id="CHEBI:49786"/>
    </cofactor>
</comment>
<dbReference type="KEGG" id="rci:RCIX590"/>
<comment type="similarity">
    <text evidence="2">Belongs to the [NiFe]/[NiFeSe] hydrogenase large subunit family.</text>
</comment>
<evidence type="ECO:0000256" key="6">
    <source>
        <dbReference type="PIRSR" id="PIRSR601501-1"/>
    </source>
</evidence>
<protein>
    <submittedName>
        <fullName evidence="7">Coenzyme F420-non-reducing hydrogenase (Methyl viologen-reducing hydrogenase), alpha subunit</fullName>
        <ecNumber evidence="7">1.12.99.-</ecNumber>
    </submittedName>
</protein>
<dbReference type="Gene3D" id="1.10.645.10">
    <property type="entry name" value="Cytochrome-c3 Hydrogenase, chain B"/>
    <property type="match status" value="1"/>
</dbReference>
<dbReference type="SUPFAM" id="SSF56762">
    <property type="entry name" value="HydB/Nqo4-like"/>
    <property type="match status" value="1"/>
</dbReference>
<comment type="cofactor">
    <cofactor evidence="6">
        <name>Fe cation</name>
        <dbReference type="ChEBI" id="CHEBI:24875"/>
    </cofactor>
</comment>
<name>Q0W6J7_METAR</name>
<keyword evidence="4 6" id="KW-0479">Metal-binding</keyword>
<feature type="binding site" evidence="6">
    <location>
        <position position="43"/>
    </location>
    <ligand>
        <name>Mg(2+)</name>
        <dbReference type="ChEBI" id="CHEBI:18420"/>
    </ligand>
</feature>
<evidence type="ECO:0000313" key="7">
    <source>
        <dbReference type="EMBL" id="CAJ35996.1"/>
    </source>
</evidence>
<feature type="binding site" evidence="6">
    <location>
        <position position="62"/>
    </location>
    <ligand>
        <name>Mg(2+)</name>
        <dbReference type="ChEBI" id="CHEBI:18420"/>
    </ligand>
</feature>
<evidence type="ECO:0000256" key="2">
    <source>
        <dbReference type="ARBA" id="ARBA00009292"/>
    </source>
</evidence>
<feature type="binding site" evidence="6">
    <location>
        <position position="65"/>
    </location>
    <ligand>
        <name>Fe cation</name>
        <dbReference type="ChEBI" id="CHEBI:24875"/>
    </ligand>
</feature>